<dbReference type="InterPro" id="IPR006059">
    <property type="entry name" value="SBP"/>
</dbReference>
<dbReference type="SUPFAM" id="SSF53850">
    <property type="entry name" value="Periplasmic binding protein-like II"/>
    <property type="match status" value="1"/>
</dbReference>
<name>A0A212LBP0_9HYPH</name>
<evidence type="ECO:0000256" key="4">
    <source>
        <dbReference type="SAM" id="SignalP"/>
    </source>
</evidence>
<keyword evidence="4" id="KW-0732">Signal</keyword>
<feature type="chain" id="PRO_5013120949" evidence="4">
    <location>
        <begin position="27"/>
        <end position="416"/>
    </location>
</feature>
<comment type="subcellular location">
    <subcellularLocation>
        <location evidence="1">Periplasm</location>
    </subcellularLocation>
</comment>
<evidence type="ECO:0000256" key="3">
    <source>
        <dbReference type="ARBA" id="ARBA00022764"/>
    </source>
</evidence>
<dbReference type="AlphaFoldDB" id="A0A212LBP0"/>
<reference evidence="5" key="1">
    <citation type="submission" date="2016-08" db="EMBL/GenBank/DDBJ databases">
        <authorList>
            <person name="Seilhamer J.J."/>
        </authorList>
    </citation>
    <scope>NUCLEOTIDE SEQUENCE</scope>
    <source>
        <strain evidence="5">86</strain>
    </source>
</reference>
<protein>
    <submittedName>
        <fullName evidence="5">Extracellular solute-binding protein family 1</fullName>
    </submittedName>
</protein>
<evidence type="ECO:0000256" key="2">
    <source>
        <dbReference type="ARBA" id="ARBA00008520"/>
    </source>
</evidence>
<dbReference type="Pfam" id="PF01547">
    <property type="entry name" value="SBP_bac_1"/>
    <property type="match status" value="1"/>
</dbReference>
<dbReference type="Gene3D" id="3.40.190.10">
    <property type="entry name" value="Periplasmic binding protein-like II"/>
    <property type="match status" value="2"/>
</dbReference>
<sequence>MHSIYLTLAGSTAASMMALGLTVASAAPIELNFWDMNWGGTAYVDAAKALVDEFNKNHADVQVTYRSVPWSNWYETYVTAIASGSAPDISTGAGFQAVQFYDFGEILPVDDVVAAIGPDAFSKGTLDAVKWDDHYIALPWMVDIRAIFYRTDLLTTAGIEPPTTWDEFRAAAKKLSGSGTYGIVSSGDSGGSHWVPTSMINNGSGMFDSERKAAMTSERSMEALDFLGGLVADGSVNPSSTGYTSDDARGSFQRGEAGFILDGPNLPELISDAKNKTAVLPPLKGPHGDLGTVYWVNNIMVYKQSKHPKETMDFLKWWSDNQLSLWTKGDSNGIPARMEYQKDPYFQGRKHVAYIIDNYLPVARPMSAVAGGTFPAMNEVDGDGFLRTLVQKIWQGQSAVDAAREAQAHLEELLKK</sequence>
<evidence type="ECO:0000313" key="5">
    <source>
        <dbReference type="EMBL" id="SCM74983.1"/>
    </source>
</evidence>
<gene>
    <name evidence="5" type="ORF">KL86PLE_130427</name>
</gene>
<proteinExistence type="inferred from homology"/>
<evidence type="ECO:0000256" key="1">
    <source>
        <dbReference type="ARBA" id="ARBA00004418"/>
    </source>
</evidence>
<dbReference type="GO" id="GO:0042597">
    <property type="term" value="C:periplasmic space"/>
    <property type="evidence" value="ECO:0007669"/>
    <property type="project" value="UniProtKB-SubCell"/>
</dbReference>
<organism evidence="5">
    <name type="scientific">uncultured Pleomorphomonas sp</name>
    <dbReference type="NCBI Taxonomy" id="442121"/>
    <lineage>
        <taxon>Bacteria</taxon>
        <taxon>Pseudomonadati</taxon>
        <taxon>Pseudomonadota</taxon>
        <taxon>Alphaproteobacteria</taxon>
        <taxon>Hyphomicrobiales</taxon>
        <taxon>Pleomorphomonadaceae</taxon>
        <taxon>Pleomorphomonas</taxon>
        <taxon>environmental samples</taxon>
    </lineage>
</organism>
<dbReference type="EMBL" id="FMJD01000005">
    <property type="protein sequence ID" value="SCM74983.1"/>
    <property type="molecule type" value="Genomic_DNA"/>
</dbReference>
<accession>A0A212LBP0</accession>
<comment type="similarity">
    <text evidence="2">Belongs to the bacterial solute-binding protein 1 family.</text>
</comment>
<dbReference type="InterPro" id="IPR050490">
    <property type="entry name" value="Bact_solute-bd_prot1"/>
</dbReference>
<feature type="signal peptide" evidence="4">
    <location>
        <begin position="1"/>
        <end position="26"/>
    </location>
</feature>
<dbReference type="CDD" id="cd13585">
    <property type="entry name" value="PBP2_TMBP_like"/>
    <property type="match status" value="1"/>
</dbReference>
<dbReference type="PANTHER" id="PTHR43649">
    <property type="entry name" value="ARABINOSE-BINDING PROTEIN-RELATED"/>
    <property type="match status" value="1"/>
</dbReference>
<keyword evidence="3" id="KW-0574">Periplasm</keyword>
<dbReference type="RefSeq" id="WP_288199881.1">
    <property type="nucleotide sequence ID" value="NZ_LT608334.1"/>
</dbReference>
<dbReference type="PANTHER" id="PTHR43649:SF30">
    <property type="entry name" value="ABC TRANSPORTER SUBSTRATE-BINDING PROTEIN"/>
    <property type="match status" value="1"/>
</dbReference>